<gene>
    <name evidence="1" type="ORF">QLQ12_27880</name>
</gene>
<keyword evidence="2" id="KW-1185">Reference proteome</keyword>
<dbReference type="RefSeq" id="WP_282763481.1">
    <property type="nucleotide sequence ID" value="NZ_JASCTH010000019.1"/>
</dbReference>
<protein>
    <recommendedName>
        <fullName evidence="3">NADPH-dependent FMN reductase-like domain-containing protein</fullName>
    </recommendedName>
</protein>
<dbReference type="Proteomes" id="UP001241758">
    <property type="component" value="Unassembled WGS sequence"/>
</dbReference>
<comment type="caution">
    <text evidence="1">The sequence shown here is derived from an EMBL/GenBank/DDBJ whole genome shotgun (WGS) entry which is preliminary data.</text>
</comment>
<dbReference type="EMBL" id="JASCTH010000019">
    <property type="protein sequence ID" value="MDI6102445.1"/>
    <property type="molecule type" value="Genomic_DNA"/>
</dbReference>
<evidence type="ECO:0000313" key="2">
    <source>
        <dbReference type="Proteomes" id="UP001241758"/>
    </source>
</evidence>
<sequence length="92" mass="9898">MRFGRVRPLDHLDADPGDQAGGNLVAAADALITVTPVFSASYSGLYSVEGPLRGRIERAAAEPAREVERREPAVVTDPFALSADFEDMLKNL</sequence>
<evidence type="ECO:0008006" key="3">
    <source>
        <dbReference type="Google" id="ProtNLM"/>
    </source>
</evidence>
<name>A0ABT6WRT3_9ACTN</name>
<proteinExistence type="predicted"/>
<reference evidence="1 2" key="1">
    <citation type="submission" date="2023-05" db="EMBL/GenBank/DDBJ databases">
        <title>Actinoplanes sp. NEAU-A12 genome sequencing.</title>
        <authorList>
            <person name="Wang Z.-S."/>
        </authorList>
    </citation>
    <scope>NUCLEOTIDE SEQUENCE [LARGE SCALE GENOMIC DNA]</scope>
    <source>
        <strain evidence="1 2">NEAU-A12</strain>
    </source>
</reference>
<organism evidence="1 2">
    <name type="scientific">Actinoplanes sandaracinus</name>
    <dbReference type="NCBI Taxonomy" id="3045177"/>
    <lineage>
        <taxon>Bacteria</taxon>
        <taxon>Bacillati</taxon>
        <taxon>Actinomycetota</taxon>
        <taxon>Actinomycetes</taxon>
        <taxon>Micromonosporales</taxon>
        <taxon>Micromonosporaceae</taxon>
        <taxon>Actinoplanes</taxon>
    </lineage>
</organism>
<evidence type="ECO:0000313" key="1">
    <source>
        <dbReference type="EMBL" id="MDI6102445.1"/>
    </source>
</evidence>
<accession>A0ABT6WRT3</accession>